<protein>
    <submittedName>
        <fullName evidence="2">PCMD domain-containing protein</fullName>
    </submittedName>
</protein>
<evidence type="ECO:0000259" key="1">
    <source>
        <dbReference type="Pfam" id="PF13201"/>
    </source>
</evidence>
<dbReference type="InterPro" id="IPR025112">
    <property type="entry name" value="PCMD"/>
</dbReference>
<dbReference type="Gene3D" id="2.60.120.890">
    <property type="entry name" value="BT2081, beta-jelly-roll domain"/>
    <property type="match status" value="1"/>
</dbReference>
<feature type="non-terminal residue" evidence="2">
    <location>
        <position position="1"/>
    </location>
</feature>
<accession>A0A9D1LH10</accession>
<feature type="domain" description="Putative carbohydrate metabolism" evidence="1">
    <location>
        <begin position="19"/>
        <end position="208"/>
    </location>
</feature>
<dbReference type="AlphaFoldDB" id="A0A9D1LH10"/>
<evidence type="ECO:0000313" key="2">
    <source>
        <dbReference type="EMBL" id="HIU38441.1"/>
    </source>
</evidence>
<dbReference type="Pfam" id="PF13201">
    <property type="entry name" value="PCMD"/>
    <property type="match status" value="1"/>
</dbReference>
<reference evidence="2" key="2">
    <citation type="journal article" date="2021" name="PeerJ">
        <title>Extensive microbial diversity within the chicken gut microbiome revealed by metagenomics and culture.</title>
        <authorList>
            <person name="Gilroy R."/>
            <person name="Ravi A."/>
            <person name="Getino M."/>
            <person name="Pursley I."/>
            <person name="Horton D.L."/>
            <person name="Alikhan N.F."/>
            <person name="Baker D."/>
            <person name="Gharbi K."/>
            <person name="Hall N."/>
            <person name="Watson M."/>
            <person name="Adriaenssens E.M."/>
            <person name="Foster-Nyarko E."/>
            <person name="Jarju S."/>
            <person name="Secka A."/>
            <person name="Antonio M."/>
            <person name="Oren A."/>
            <person name="Chaudhuri R.R."/>
            <person name="La Ragione R."/>
            <person name="Hildebrand F."/>
            <person name="Pallen M.J."/>
        </authorList>
    </citation>
    <scope>NUCLEOTIDE SEQUENCE</scope>
    <source>
        <strain evidence="2">17073</strain>
    </source>
</reference>
<name>A0A9D1LH10_9BACT</name>
<dbReference type="EMBL" id="DVMS01000056">
    <property type="protein sequence ID" value="HIU38441.1"/>
    <property type="molecule type" value="Genomic_DNA"/>
</dbReference>
<organism evidence="2 3">
    <name type="scientific">Candidatus Limisoma intestinavium</name>
    <dbReference type="NCBI Taxonomy" id="2840856"/>
    <lineage>
        <taxon>Bacteria</taxon>
        <taxon>Pseudomonadati</taxon>
        <taxon>Bacteroidota</taxon>
        <taxon>Bacteroidia</taxon>
        <taxon>Bacteroidales</taxon>
        <taxon>Candidatus Limisoma</taxon>
    </lineage>
</organism>
<comment type="caution">
    <text evidence="2">The sequence shown here is derived from an EMBL/GenBank/DDBJ whole genome shotgun (WGS) entry which is preliminary data.</text>
</comment>
<sequence length="216" mass="23763">STQDGVTWFVDNGQPAQPDFLRLITRSTGTFGNMVGMPIAAGNIFQGFFDISIAIADPRGATKFGEPYRYMPDSFKGKYRYKAGETFTDERGNAVPGKKDIFSIYALFYETDDKTEYLDGSIHDANFRHPNLVAIAMVDAPSAQYPGESDEWIEFDVKFNYVQGKTVDPSLLAKGAYKIGIVISSSADGDYFKGAVGSTLDIDDLAIINQNTDNQL</sequence>
<proteinExistence type="predicted"/>
<gene>
    <name evidence="2" type="ORF">IAD18_02100</name>
</gene>
<dbReference type="InterPro" id="IPR038653">
    <property type="entry name" value="Put_CMD_sf"/>
</dbReference>
<evidence type="ECO:0000313" key="3">
    <source>
        <dbReference type="Proteomes" id="UP000824076"/>
    </source>
</evidence>
<reference evidence="2" key="1">
    <citation type="submission" date="2020-10" db="EMBL/GenBank/DDBJ databases">
        <authorList>
            <person name="Gilroy R."/>
        </authorList>
    </citation>
    <scope>NUCLEOTIDE SEQUENCE</scope>
    <source>
        <strain evidence="2">17073</strain>
    </source>
</reference>
<dbReference type="Proteomes" id="UP000824076">
    <property type="component" value="Unassembled WGS sequence"/>
</dbReference>